<gene>
    <name evidence="16" type="primary">gspD</name>
    <name evidence="16" type="ORF">QB898_03030</name>
</gene>
<sequence>MSQLLSFKGHRRPPLAAACLSACLALGAMPALPQAAQASGKASPKAAQKAASQPKAQKAASGAPRRDSKADVTLDFENAEIEAVARAMATLSGRNVVVDPRVKGTITLSSTVAVTPAEAMRLFAAQLRTQGFSVVETDGMSLVLPEAEAKLRSGSVRTQTPRSTGSGQVQTQIFRLMHENAANLVPVLRPLISPNNTINVSPGGNALVITDYSDNLQRMGRIIAALDISNATGVEVVPLKHAVAADLAPLVLRLAEAGGSAMPAAPGNGNMAVQASAGSGVFPTTLIPEPRSNSIIVRAANPAKLAQIKGLIQQLDLPSATHDDGSSGNIHIVHLKNADAVKLAVTLRAALAALPGQQQGATGGAASAAAAASTGSSSSSRNSASSSVQSSGSGLNTGPSIDAEGDNQPSTGGQIQADPATNSLIISAPGPVYRELREVINKLDERRAQVFVESLIAEVRTDKAAEFGIQWQGLVGRRDGANVGIIGTNYNTGGTNIISLASQFRNGMPSSDRNVVMPAQGMNLAFGHRVNGLFTLGALANFLQATGTGNVLSTPTLLTLDNEEAKIIVGQNVPFVTGSYTNTGGSNAALNPFQTYDRQDVGLTLRVRPQISENGTVKMVIYQETSSVVKETQNAAQGPTTNKRAIESSVLVEDGSIVVLGGLLEDNYAEKESKVPVLGDVPVVGNLFRSRERGYVKTNLMVFLRPVVVRDAPSTEQYSVSRYDMMRAAQQDNQPDPSSVLKVNIAPVMPPAQPLYKDEWKNEAPPAPLNHGSAAPAPGMARQEKRSSFRMPASGEANYMGD</sequence>
<keyword evidence="7" id="KW-0653">Protein transport</keyword>
<keyword evidence="17" id="KW-1185">Reference proteome</keyword>
<dbReference type="RefSeq" id="WP_279523726.1">
    <property type="nucleotide sequence ID" value="NZ_JARVII010000003.1"/>
</dbReference>
<evidence type="ECO:0000256" key="11">
    <source>
        <dbReference type="SAM" id="MobiDB-lite"/>
    </source>
</evidence>
<keyword evidence="5" id="KW-0812">Transmembrane</keyword>
<feature type="compositionally biased region" description="Low complexity" evidence="11">
    <location>
        <begin position="37"/>
        <end position="63"/>
    </location>
</feature>
<dbReference type="InterPro" id="IPR038591">
    <property type="entry name" value="NolW-like_sf"/>
</dbReference>
<comment type="subcellular location">
    <subcellularLocation>
        <location evidence="1 10">Cell outer membrane</location>
    </subcellularLocation>
</comment>
<feature type="region of interest" description="Disordered" evidence="11">
    <location>
        <begin position="37"/>
        <end position="71"/>
    </location>
</feature>
<evidence type="ECO:0000259" key="14">
    <source>
        <dbReference type="Pfam" id="PF03958"/>
    </source>
</evidence>
<dbReference type="GO" id="GO:0009279">
    <property type="term" value="C:cell outer membrane"/>
    <property type="evidence" value="ECO:0007669"/>
    <property type="project" value="UniProtKB-SubCell"/>
</dbReference>
<evidence type="ECO:0000256" key="6">
    <source>
        <dbReference type="ARBA" id="ARBA00022729"/>
    </source>
</evidence>
<dbReference type="InterPro" id="IPR013356">
    <property type="entry name" value="T2SS_GspD"/>
</dbReference>
<feature type="chain" id="PRO_5043622216" evidence="12">
    <location>
        <begin position="36"/>
        <end position="802"/>
    </location>
</feature>
<feature type="compositionally biased region" description="Low complexity" evidence="11">
    <location>
        <begin position="374"/>
        <end position="394"/>
    </location>
</feature>
<dbReference type="GO" id="GO:0015627">
    <property type="term" value="C:type II protein secretion system complex"/>
    <property type="evidence" value="ECO:0007669"/>
    <property type="project" value="InterPro"/>
</dbReference>
<evidence type="ECO:0000313" key="17">
    <source>
        <dbReference type="Proteomes" id="UP001237156"/>
    </source>
</evidence>
<feature type="signal peptide" evidence="12">
    <location>
        <begin position="1"/>
        <end position="35"/>
    </location>
</feature>
<dbReference type="PRINTS" id="PR00811">
    <property type="entry name" value="BCTERIALGSPD"/>
</dbReference>
<dbReference type="GO" id="GO:0015628">
    <property type="term" value="P:protein secretion by the type II secretion system"/>
    <property type="evidence" value="ECO:0007669"/>
    <property type="project" value="InterPro"/>
</dbReference>
<dbReference type="Pfam" id="PF00263">
    <property type="entry name" value="Secretin"/>
    <property type="match status" value="1"/>
</dbReference>
<evidence type="ECO:0000256" key="10">
    <source>
        <dbReference type="RuleBase" id="RU004004"/>
    </source>
</evidence>
<feature type="domain" description="NolW-like" evidence="14">
    <location>
        <begin position="234"/>
        <end position="320"/>
    </location>
</feature>
<dbReference type="InterPro" id="IPR001775">
    <property type="entry name" value="GspD/PilQ"/>
</dbReference>
<evidence type="ECO:0000259" key="13">
    <source>
        <dbReference type="Pfam" id="PF00263"/>
    </source>
</evidence>
<dbReference type="InterPro" id="IPR004846">
    <property type="entry name" value="T2SS/T3SS_dom"/>
</dbReference>
<feature type="domain" description="Type II/III secretion system secretin-like" evidence="13">
    <location>
        <begin position="543"/>
        <end position="710"/>
    </location>
</feature>
<keyword evidence="4" id="KW-1134">Transmembrane beta strand</keyword>
<feature type="compositionally biased region" description="Polar residues" evidence="11">
    <location>
        <begin position="407"/>
        <end position="421"/>
    </location>
</feature>
<dbReference type="NCBIfam" id="TIGR02517">
    <property type="entry name" value="type_II_gspD"/>
    <property type="match status" value="1"/>
</dbReference>
<keyword evidence="9" id="KW-0998">Cell outer membrane</keyword>
<comment type="caution">
    <text evidence="16">The sequence shown here is derived from an EMBL/GenBank/DDBJ whole genome shotgun (WGS) entry which is preliminary data.</text>
</comment>
<comment type="similarity">
    <text evidence="2">Belongs to the bacterial secretin family. GSP D subfamily.</text>
</comment>
<dbReference type="PANTHER" id="PTHR30332:SF24">
    <property type="entry name" value="SECRETIN GSPD-RELATED"/>
    <property type="match status" value="1"/>
</dbReference>
<evidence type="ECO:0000256" key="4">
    <source>
        <dbReference type="ARBA" id="ARBA00022452"/>
    </source>
</evidence>
<feature type="domain" description="NolW-like" evidence="14">
    <location>
        <begin position="171"/>
        <end position="228"/>
    </location>
</feature>
<reference evidence="16 17" key="1">
    <citation type="submission" date="2023-04" db="EMBL/GenBank/DDBJ databases">
        <title>Ottowia paracancer sp. nov., isolated from human stomach.</title>
        <authorList>
            <person name="Song Y."/>
        </authorList>
    </citation>
    <scope>NUCLEOTIDE SEQUENCE [LARGE SCALE GENOMIC DNA]</scope>
    <source>
        <strain evidence="16 17">10c7w1</strain>
    </source>
</reference>
<dbReference type="PANTHER" id="PTHR30332">
    <property type="entry name" value="PROBABLE GENERAL SECRETION PATHWAY PROTEIN D"/>
    <property type="match status" value="1"/>
</dbReference>
<evidence type="ECO:0000256" key="7">
    <source>
        <dbReference type="ARBA" id="ARBA00022927"/>
    </source>
</evidence>
<feature type="region of interest" description="Disordered" evidence="11">
    <location>
        <begin position="374"/>
        <end position="421"/>
    </location>
</feature>
<dbReference type="Pfam" id="PF21305">
    <property type="entry name" value="type_II_gspD_N0"/>
    <property type="match status" value="1"/>
</dbReference>
<evidence type="ECO:0000256" key="1">
    <source>
        <dbReference type="ARBA" id="ARBA00004442"/>
    </source>
</evidence>
<evidence type="ECO:0000313" key="16">
    <source>
        <dbReference type="EMBL" id="MDG9698701.1"/>
    </source>
</evidence>
<dbReference type="InterPro" id="IPR050810">
    <property type="entry name" value="Bact_Secretion_Sys_Channel"/>
</dbReference>
<proteinExistence type="inferred from homology"/>
<feature type="domain" description="GspD-like N0" evidence="15">
    <location>
        <begin position="74"/>
        <end position="139"/>
    </location>
</feature>
<dbReference type="PRINTS" id="PR01032">
    <property type="entry name" value="PHAGEIV"/>
</dbReference>
<evidence type="ECO:0000256" key="2">
    <source>
        <dbReference type="ARBA" id="ARBA00006980"/>
    </source>
</evidence>
<dbReference type="Gene3D" id="3.30.1370.120">
    <property type="match status" value="3"/>
</dbReference>
<keyword evidence="3 10" id="KW-0813">Transport</keyword>
<feature type="region of interest" description="Disordered" evidence="11">
    <location>
        <begin position="756"/>
        <end position="802"/>
    </location>
</feature>
<dbReference type="Proteomes" id="UP001237156">
    <property type="component" value="Unassembled WGS sequence"/>
</dbReference>
<evidence type="ECO:0000256" key="9">
    <source>
        <dbReference type="ARBA" id="ARBA00023237"/>
    </source>
</evidence>
<dbReference type="AlphaFoldDB" id="A0AAW6RJB5"/>
<dbReference type="InterPro" id="IPR049371">
    <property type="entry name" value="GspD-like_N0"/>
</dbReference>
<dbReference type="InterPro" id="IPR005644">
    <property type="entry name" value="NolW-like"/>
</dbReference>
<evidence type="ECO:0000256" key="8">
    <source>
        <dbReference type="ARBA" id="ARBA00023136"/>
    </source>
</evidence>
<dbReference type="EMBL" id="JARVII010000003">
    <property type="protein sequence ID" value="MDG9698701.1"/>
    <property type="molecule type" value="Genomic_DNA"/>
</dbReference>
<evidence type="ECO:0000256" key="12">
    <source>
        <dbReference type="SAM" id="SignalP"/>
    </source>
</evidence>
<name>A0AAW6RJB5_9BURK</name>
<protein>
    <submittedName>
        <fullName evidence="16">Type II secretion system secretin GspD</fullName>
    </submittedName>
</protein>
<organism evidence="16 17">
    <name type="scientific">Ottowia cancrivicina</name>
    <dbReference type="NCBI Taxonomy" id="3040346"/>
    <lineage>
        <taxon>Bacteria</taxon>
        <taxon>Pseudomonadati</taxon>
        <taxon>Pseudomonadota</taxon>
        <taxon>Betaproteobacteria</taxon>
        <taxon>Burkholderiales</taxon>
        <taxon>Comamonadaceae</taxon>
        <taxon>Ottowia</taxon>
    </lineage>
</organism>
<feature type="domain" description="NolW-like" evidence="14">
    <location>
        <begin position="331"/>
        <end position="449"/>
    </location>
</feature>
<keyword evidence="6 12" id="KW-0732">Signal</keyword>
<evidence type="ECO:0000256" key="3">
    <source>
        <dbReference type="ARBA" id="ARBA00022448"/>
    </source>
</evidence>
<keyword evidence="8" id="KW-0472">Membrane</keyword>
<evidence type="ECO:0000259" key="15">
    <source>
        <dbReference type="Pfam" id="PF21305"/>
    </source>
</evidence>
<dbReference type="Pfam" id="PF03958">
    <property type="entry name" value="Secretin_N"/>
    <property type="match status" value="3"/>
</dbReference>
<evidence type="ECO:0000256" key="5">
    <source>
        <dbReference type="ARBA" id="ARBA00022692"/>
    </source>
</evidence>
<accession>A0AAW6RJB5</accession>